<name>A0A5R9F6J4_9BACL</name>
<evidence type="ECO:0000313" key="2">
    <source>
        <dbReference type="Proteomes" id="UP000308230"/>
    </source>
</evidence>
<evidence type="ECO:0000313" key="1">
    <source>
        <dbReference type="EMBL" id="TLS35405.1"/>
    </source>
</evidence>
<comment type="caution">
    <text evidence="1">The sequence shown here is derived from an EMBL/GenBank/DDBJ whole genome shotgun (WGS) entry which is preliminary data.</text>
</comment>
<keyword evidence="2" id="KW-1185">Reference proteome</keyword>
<dbReference type="RefSeq" id="WP_138129034.1">
    <property type="nucleotide sequence ID" value="NZ_SWLG01000022.1"/>
</dbReference>
<reference evidence="1 2" key="1">
    <citation type="submission" date="2019-04" db="EMBL/GenBank/DDBJ databases">
        <title>Bacillus caeni sp. nov., a bacterium isolated from mangrove sediment.</title>
        <authorList>
            <person name="Huang H."/>
            <person name="Mo K."/>
            <person name="Hu Y."/>
        </authorList>
    </citation>
    <scope>NUCLEOTIDE SEQUENCE [LARGE SCALE GENOMIC DNA]</scope>
    <source>
        <strain evidence="1 2">HB172195</strain>
    </source>
</reference>
<dbReference type="AlphaFoldDB" id="A0A5R9F6J4"/>
<dbReference type="EMBL" id="SWLG01000022">
    <property type="protein sequence ID" value="TLS35405.1"/>
    <property type="molecule type" value="Genomic_DNA"/>
</dbReference>
<accession>A0A5R9F6J4</accession>
<dbReference type="InterPro" id="IPR030902">
    <property type="entry name" value="CLB_0814_fam"/>
</dbReference>
<dbReference type="NCBIfam" id="TIGR04540">
    <property type="entry name" value="CLB_0814_fam"/>
    <property type="match status" value="1"/>
</dbReference>
<dbReference type="Proteomes" id="UP000308230">
    <property type="component" value="Unassembled WGS sequence"/>
</dbReference>
<sequence>MEVKLFHKRQRDLAASINEVIDKYWQDEIEESEMISLIQKLYTINKAKLVKDGRFTTIIRQQCGKKRLDVVSFILRLNEENEKSFLSV</sequence>
<protein>
    <submittedName>
        <fullName evidence="1">TIGR04540 family protein</fullName>
    </submittedName>
</protein>
<gene>
    <name evidence="1" type="ORF">FCL54_20635</name>
</gene>
<dbReference type="OrthoDB" id="2456252at2"/>
<organism evidence="1 2">
    <name type="scientific">Exobacillus caeni</name>
    <dbReference type="NCBI Taxonomy" id="2574798"/>
    <lineage>
        <taxon>Bacteria</taxon>
        <taxon>Bacillati</taxon>
        <taxon>Bacillota</taxon>
        <taxon>Bacilli</taxon>
        <taxon>Bacillales</taxon>
        <taxon>Guptibacillaceae</taxon>
        <taxon>Exobacillus</taxon>
    </lineage>
</organism>
<proteinExistence type="predicted"/>